<dbReference type="InterPro" id="IPR038071">
    <property type="entry name" value="UROD/MetE-like_sf"/>
</dbReference>
<reference evidence="5 6" key="1">
    <citation type="journal article" date="2019" name="Nat. Microbiol.">
        <title>Mediterranean grassland soil C-N compound turnover is dependent on rainfall and depth, and is mediated by genomically divergent microorganisms.</title>
        <authorList>
            <person name="Diamond S."/>
            <person name="Andeer P.F."/>
            <person name="Li Z."/>
            <person name="Crits-Christoph A."/>
            <person name="Burstein D."/>
            <person name="Anantharaman K."/>
            <person name="Lane K.R."/>
            <person name="Thomas B.C."/>
            <person name="Pan C."/>
            <person name="Northen T.R."/>
            <person name="Banfield J.F."/>
        </authorList>
    </citation>
    <scope>NUCLEOTIDE SEQUENCE [LARGE SCALE GENOMIC DNA]</scope>
    <source>
        <strain evidence="5">NP_8</strain>
    </source>
</reference>
<dbReference type="GO" id="GO:0008270">
    <property type="term" value="F:zinc ion binding"/>
    <property type="evidence" value="ECO:0007669"/>
    <property type="project" value="InterPro"/>
</dbReference>
<dbReference type="Proteomes" id="UP000318834">
    <property type="component" value="Unassembled WGS sequence"/>
</dbReference>
<accession>A0A537INI7</accession>
<keyword evidence="3" id="KW-0862">Zinc</keyword>
<evidence type="ECO:0000259" key="4">
    <source>
        <dbReference type="Pfam" id="PF01717"/>
    </source>
</evidence>
<dbReference type="Pfam" id="PF01717">
    <property type="entry name" value="Meth_synt_2"/>
    <property type="match status" value="1"/>
</dbReference>
<dbReference type="GO" id="GO:0003871">
    <property type="term" value="F:5-methyltetrahydropteroyltriglutamate-homocysteine S-methyltransferase activity"/>
    <property type="evidence" value="ECO:0007669"/>
    <property type="project" value="InterPro"/>
</dbReference>
<dbReference type="InterPro" id="IPR002629">
    <property type="entry name" value="Met_Synth_C/arc"/>
</dbReference>
<proteinExistence type="predicted"/>
<gene>
    <name evidence="5" type="ORF">E6H05_10455</name>
</gene>
<organism evidence="5 6">
    <name type="scientific">Candidatus Segetimicrobium genomatis</name>
    <dbReference type="NCBI Taxonomy" id="2569760"/>
    <lineage>
        <taxon>Bacteria</taxon>
        <taxon>Bacillati</taxon>
        <taxon>Candidatus Sysuimicrobiota</taxon>
        <taxon>Candidatus Sysuimicrobiia</taxon>
        <taxon>Candidatus Sysuimicrobiales</taxon>
        <taxon>Candidatus Segetimicrobiaceae</taxon>
        <taxon>Candidatus Segetimicrobium</taxon>
    </lineage>
</organism>
<dbReference type="CDD" id="cd03311">
    <property type="entry name" value="CIMS_C_terminal_like"/>
    <property type="match status" value="1"/>
</dbReference>
<protein>
    <submittedName>
        <fullName evidence="5">Methionine synthase</fullName>
    </submittedName>
</protein>
<comment type="caution">
    <text evidence="5">The sequence shown here is derived from an EMBL/GenBank/DDBJ whole genome shotgun (WGS) entry which is preliminary data.</text>
</comment>
<evidence type="ECO:0000256" key="1">
    <source>
        <dbReference type="ARBA" id="ARBA00001947"/>
    </source>
</evidence>
<dbReference type="NCBIfam" id="NF003317">
    <property type="entry name" value="PRK04326.1"/>
    <property type="match status" value="1"/>
</dbReference>
<dbReference type="AlphaFoldDB" id="A0A537INI7"/>
<comment type="cofactor">
    <cofactor evidence="1">
        <name>Zn(2+)</name>
        <dbReference type="ChEBI" id="CHEBI:29105"/>
    </cofactor>
</comment>
<dbReference type="GO" id="GO:0009086">
    <property type="term" value="P:methionine biosynthetic process"/>
    <property type="evidence" value="ECO:0007669"/>
    <property type="project" value="InterPro"/>
</dbReference>
<evidence type="ECO:0000313" key="5">
    <source>
        <dbReference type="EMBL" id="TMI72849.1"/>
    </source>
</evidence>
<dbReference type="PANTHER" id="PTHR30519">
    <property type="entry name" value="5-METHYLTETRAHYDROPTEROYLTRIGLUTAMATE--HOMOCYSTEINE METHYLTRANSFERASE"/>
    <property type="match status" value="1"/>
</dbReference>
<keyword evidence="2" id="KW-0479">Metal-binding</keyword>
<name>A0A537INI7_9BACT</name>
<feature type="domain" description="Cobalamin-independent methionine synthase MetE C-terminal/archaeal" evidence="4">
    <location>
        <begin position="6"/>
        <end position="317"/>
    </location>
</feature>
<evidence type="ECO:0000256" key="3">
    <source>
        <dbReference type="ARBA" id="ARBA00022833"/>
    </source>
</evidence>
<dbReference type="Gene3D" id="3.20.20.210">
    <property type="match status" value="1"/>
</dbReference>
<dbReference type="EMBL" id="VBAP01000078">
    <property type="protein sequence ID" value="TMI72849.1"/>
    <property type="molecule type" value="Genomic_DNA"/>
</dbReference>
<dbReference type="SUPFAM" id="SSF51726">
    <property type="entry name" value="UROD/MetE-like"/>
    <property type="match status" value="1"/>
</dbReference>
<evidence type="ECO:0000313" key="6">
    <source>
        <dbReference type="Proteomes" id="UP000318834"/>
    </source>
</evidence>
<evidence type="ECO:0000256" key="2">
    <source>
        <dbReference type="ARBA" id="ARBA00022723"/>
    </source>
</evidence>
<sequence length="339" mass="38328">MSLPLLPTTAVGSYPKPAYLLEARRKFLRKHLSKEELTELERRATREWIQIQEDAGMDLLVDGEQYRGDMVAYFADEMEGFAIAGLVRSYGNRYYPKPVVVGPVGRRHPVTVEWFRYAQSLTSKPVKGMLTGPYTIAEWSFNEHYPTRRELVLELARAIHQEVVDLQRAGARYIQIDEPAIHTRPEEDFDLAVEAMEIVTDGVGAYTVSHICYGDVPKIYPAMLKLAVNQLDLALKNEEFALLETFKKSPFTKDIGLGVVDAHSHRVESVEEVANGIRRTLGVIPAKQIFISPDCGLKTRTAEETVGKLRNMVEATKLVRKELTETRNRGIAETRTAPR</sequence>